<dbReference type="GO" id="GO:0000155">
    <property type="term" value="F:phosphorelay sensor kinase activity"/>
    <property type="evidence" value="ECO:0007669"/>
    <property type="project" value="InterPro"/>
</dbReference>
<proteinExistence type="predicted"/>
<organism evidence="6 7">
    <name type="scientific">Parasulfuritortus cantonensis</name>
    <dbReference type="NCBI Taxonomy" id="2528202"/>
    <lineage>
        <taxon>Bacteria</taxon>
        <taxon>Pseudomonadati</taxon>
        <taxon>Pseudomonadota</taxon>
        <taxon>Betaproteobacteria</taxon>
        <taxon>Nitrosomonadales</taxon>
        <taxon>Thiobacillaceae</taxon>
        <taxon>Parasulfuritortus</taxon>
    </lineage>
</organism>
<dbReference type="CDD" id="cd00082">
    <property type="entry name" value="HisKA"/>
    <property type="match status" value="1"/>
</dbReference>
<evidence type="ECO:0000256" key="2">
    <source>
        <dbReference type="ARBA" id="ARBA00012438"/>
    </source>
</evidence>
<dbReference type="Proteomes" id="UP000295443">
    <property type="component" value="Unassembled WGS sequence"/>
</dbReference>
<feature type="domain" description="Histidine kinase" evidence="5">
    <location>
        <begin position="292"/>
        <end position="525"/>
    </location>
</feature>
<dbReference type="PANTHER" id="PTHR43065">
    <property type="entry name" value="SENSOR HISTIDINE KINASE"/>
    <property type="match status" value="1"/>
</dbReference>
<keyword evidence="4" id="KW-0472">Membrane</keyword>
<dbReference type="Pfam" id="PF02518">
    <property type="entry name" value="HATPase_c"/>
    <property type="match status" value="1"/>
</dbReference>
<keyword evidence="3" id="KW-0597">Phosphoprotein</keyword>
<keyword evidence="4" id="KW-1133">Transmembrane helix</keyword>
<dbReference type="EC" id="2.7.13.3" evidence="2"/>
<keyword evidence="4" id="KW-0812">Transmembrane</keyword>
<evidence type="ECO:0000313" key="6">
    <source>
        <dbReference type="EMBL" id="TCJ16370.1"/>
    </source>
</evidence>
<dbReference type="InterPro" id="IPR003661">
    <property type="entry name" value="HisK_dim/P_dom"/>
</dbReference>
<dbReference type="InterPro" id="IPR004358">
    <property type="entry name" value="Sig_transdc_His_kin-like_C"/>
</dbReference>
<evidence type="ECO:0000256" key="4">
    <source>
        <dbReference type="SAM" id="Phobius"/>
    </source>
</evidence>
<comment type="caution">
    <text evidence="6">The sequence shown here is derived from an EMBL/GenBank/DDBJ whole genome shotgun (WGS) entry which is preliminary data.</text>
</comment>
<dbReference type="Gene3D" id="3.30.450.290">
    <property type="match status" value="1"/>
</dbReference>
<dbReference type="PANTHER" id="PTHR43065:SF47">
    <property type="match status" value="1"/>
</dbReference>
<protein>
    <recommendedName>
        <fullName evidence="2">histidine kinase</fullName>
        <ecNumber evidence="2">2.7.13.3</ecNumber>
    </recommendedName>
</protein>
<dbReference type="Gene3D" id="1.10.287.130">
    <property type="match status" value="1"/>
</dbReference>
<dbReference type="InterPro" id="IPR005467">
    <property type="entry name" value="His_kinase_dom"/>
</dbReference>
<comment type="catalytic activity">
    <reaction evidence="1">
        <text>ATP + protein L-histidine = ADP + protein N-phospho-L-histidine.</text>
        <dbReference type="EC" id="2.7.13.3"/>
    </reaction>
</comment>
<dbReference type="Pfam" id="PF11845">
    <property type="entry name" value="Tll0287-like"/>
    <property type="match status" value="1"/>
</dbReference>
<dbReference type="PROSITE" id="PS50109">
    <property type="entry name" value="HIS_KIN"/>
    <property type="match status" value="1"/>
</dbReference>
<evidence type="ECO:0000256" key="1">
    <source>
        <dbReference type="ARBA" id="ARBA00000085"/>
    </source>
</evidence>
<evidence type="ECO:0000313" key="7">
    <source>
        <dbReference type="Proteomes" id="UP000295443"/>
    </source>
</evidence>
<dbReference type="AlphaFoldDB" id="A0A4R1BGN9"/>
<gene>
    <name evidence="6" type="ORF">EZJ19_05590</name>
</gene>
<feature type="transmembrane region" description="Helical" evidence="4">
    <location>
        <begin position="234"/>
        <end position="253"/>
    </location>
</feature>
<accession>A0A4R1BGN9</accession>
<dbReference type="InterPro" id="IPR003594">
    <property type="entry name" value="HATPase_dom"/>
</dbReference>
<reference evidence="6 7" key="1">
    <citation type="submission" date="2019-03" db="EMBL/GenBank/DDBJ databases">
        <title>Genome sequence of Thiobacillaceae bacterium LSR1, a sulfur-oxidizing bacterium isolated from freshwater sediment.</title>
        <authorList>
            <person name="Li S."/>
        </authorList>
    </citation>
    <scope>NUCLEOTIDE SEQUENCE [LARGE SCALE GENOMIC DNA]</scope>
    <source>
        <strain evidence="6 7">LSR1</strain>
    </source>
</reference>
<dbReference type="InterPro" id="IPR021796">
    <property type="entry name" value="Tll0287-like_dom"/>
</dbReference>
<sequence>MSMAAVEEARRASDPSPVKRYFQTLLQGRLWWWLPLVVWTLLVGASLRYQTDAIRRHSFELSQSSAREIFNLVVLVRRWNANHGGVYVPVTEKFQPNPYLKVPWRDVVTQDGRPLTLVNPAFMTRLVGELAEQKDGIRLHITSLKPLRPANAADASETRALESFAAGGKERTWIEADGKGGQLFRYMAPLWVEKPCLQCHAEQGYKIGDLRGGISVSFSEDRTMALEAARIRQTVILHGAVYLLVVALGWWLLEQLRWRMQHLNQQVVAMRSAMEHVLRDEKMASLGRMVAGFAHEVNTPIGVALGALSNSDVTLARIDALLAAEEVSEEDLRRELGLLKSGADMAQANLVRAANLIQSFKRTSVDQTSDAKRVYDMKELLQDVLYMLHNYLKRLPITVHTECPRQLRIDGWPGQMQQLLTNLVINSLTHGFPDDRQAGEIRIVVTLATPERVRIDYSDTGQGMTPEVRSHVFESFYTTRRDSGGSGLGLSICQDIVEHRLQGSIVCESEPGAGTRFIVEFPATVVGTVLP</sequence>
<dbReference type="InterPro" id="IPR036890">
    <property type="entry name" value="HATPase_C_sf"/>
</dbReference>
<evidence type="ECO:0000256" key="3">
    <source>
        <dbReference type="ARBA" id="ARBA00022553"/>
    </source>
</evidence>
<dbReference type="OrthoDB" id="224978at2"/>
<dbReference type="EMBL" id="SJZB01000018">
    <property type="protein sequence ID" value="TCJ16370.1"/>
    <property type="molecule type" value="Genomic_DNA"/>
</dbReference>
<dbReference type="Gene3D" id="3.30.565.10">
    <property type="entry name" value="Histidine kinase-like ATPase, C-terminal domain"/>
    <property type="match status" value="1"/>
</dbReference>
<name>A0A4R1BGN9_9PROT</name>
<dbReference type="SMART" id="SM00387">
    <property type="entry name" value="HATPase_c"/>
    <property type="match status" value="1"/>
</dbReference>
<dbReference type="SUPFAM" id="SSF55874">
    <property type="entry name" value="ATPase domain of HSP90 chaperone/DNA topoisomerase II/histidine kinase"/>
    <property type="match status" value="1"/>
</dbReference>
<dbReference type="PRINTS" id="PR00344">
    <property type="entry name" value="BCTRLSENSOR"/>
</dbReference>
<evidence type="ECO:0000259" key="5">
    <source>
        <dbReference type="PROSITE" id="PS50109"/>
    </source>
</evidence>
<feature type="transmembrane region" description="Helical" evidence="4">
    <location>
        <begin position="30"/>
        <end position="49"/>
    </location>
</feature>
<keyword evidence="7" id="KW-1185">Reference proteome</keyword>